<evidence type="ECO:0000313" key="1">
    <source>
        <dbReference type="EMBL" id="RDX79847.1"/>
    </source>
</evidence>
<protein>
    <submittedName>
        <fullName evidence="1">Anthocyanidin 3-O-glucoside 2''-O-glucosyltransferase</fullName>
    </submittedName>
</protein>
<proteinExistence type="predicted"/>
<accession>A0A371FND0</accession>
<dbReference type="EMBL" id="QJKJ01008414">
    <property type="protein sequence ID" value="RDX79847.1"/>
    <property type="molecule type" value="Genomic_DNA"/>
</dbReference>
<comment type="caution">
    <text evidence="1">The sequence shown here is derived from an EMBL/GenBank/DDBJ whole genome shotgun (WGS) entry which is preliminary data.</text>
</comment>
<dbReference type="AlphaFoldDB" id="A0A371FND0"/>
<name>A0A371FND0_MUCPR</name>
<dbReference type="GO" id="GO:0035251">
    <property type="term" value="F:UDP-glucosyltransferase activity"/>
    <property type="evidence" value="ECO:0007669"/>
    <property type="project" value="InterPro"/>
</dbReference>
<dbReference type="SUPFAM" id="SSF53756">
    <property type="entry name" value="UDP-Glycosyltransferase/glycogen phosphorylase"/>
    <property type="match status" value="1"/>
</dbReference>
<organism evidence="1 2">
    <name type="scientific">Mucuna pruriens</name>
    <name type="common">Velvet bean</name>
    <name type="synonym">Dolichos pruriens</name>
    <dbReference type="NCBI Taxonomy" id="157652"/>
    <lineage>
        <taxon>Eukaryota</taxon>
        <taxon>Viridiplantae</taxon>
        <taxon>Streptophyta</taxon>
        <taxon>Embryophyta</taxon>
        <taxon>Tracheophyta</taxon>
        <taxon>Spermatophyta</taxon>
        <taxon>Magnoliopsida</taxon>
        <taxon>eudicotyledons</taxon>
        <taxon>Gunneridae</taxon>
        <taxon>Pentapetalae</taxon>
        <taxon>rosids</taxon>
        <taxon>fabids</taxon>
        <taxon>Fabales</taxon>
        <taxon>Fabaceae</taxon>
        <taxon>Papilionoideae</taxon>
        <taxon>50 kb inversion clade</taxon>
        <taxon>NPAAA clade</taxon>
        <taxon>indigoferoid/millettioid clade</taxon>
        <taxon>Phaseoleae</taxon>
        <taxon>Mucuna</taxon>
    </lineage>
</organism>
<dbReference type="Proteomes" id="UP000257109">
    <property type="component" value="Unassembled WGS sequence"/>
</dbReference>
<dbReference type="OrthoDB" id="5835829at2759"/>
<keyword evidence="2" id="KW-1185">Reference proteome</keyword>
<dbReference type="PANTHER" id="PTHR48049">
    <property type="entry name" value="GLYCOSYLTRANSFERASE"/>
    <property type="match status" value="1"/>
</dbReference>
<dbReference type="Gene3D" id="3.40.50.2000">
    <property type="entry name" value="Glycogen Phosphorylase B"/>
    <property type="match status" value="2"/>
</dbReference>
<feature type="non-terminal residue" evidence="1">
    <location>
        <position position="1"/>
    </location>
</feature>
<reference evidence="1" key="1">
    <citation type="submission" date="2018-05" db="EMBL/GenBank/DDBJ databases">
        <title>Draft genome of Mucuna pruriens seed.</title>
        <authorList>
            <person name="Nnadi N.E."/>
            <person name="Vos R."/>
            <person name="Hasami M.H."/>
            <person name="Devisetty U.K."/>
            <person name="Aguiy J.C."/>
        </authorList>
    </citation>
    <scope>NUCLEOTIDE SEQUENCE [LARGE SCALE GENOMIC DNA]</scope>
    <source>
        <strain evidence="1">JCA_2017</strain>
    </source>
</reference>
<dbReference type="InterPro" id="IPR050481">
    <property type="entry name" value="UDP-glycosyltransf_plant"/>
</dbReference>
<dbReference type="PANTHER" id="PTHR48049:SF34">
    <property type="entry name" value="UDP-GLYCOSYLTRANSFERASE 79B30-LIKE"/>
    <property type="match status" value="1"/>
</dbReference>
<evidence type="ECO:0000313" key="2">
    <source>
        <dbReference type="Proteomes" id="UP000257109"/>
    </source>
</evidence>
<gene>
    <name evidence="1" type="primary">3GGT</name>
    <name evidence="1" type="ORF">CR513_39689</name>
</gene>
<sequence length="431" mass="48498">MDAAQLQMHIAMYPWLAIGHISLYLQLANKLAKRGHRISFFIPKRTKAKFEHFNQHPHLITFISITIPHVDGLPPGAETTFDVPFSLVTLLITAMDCTEKDVELLLHDLKPDIVFFDFACWIPNLTRRLGIKSVQYTVINMVAVAYTESAENMCRENNLVIDELNLIMHAPDGFPDSSSFKLHAHEHRKLSSFMKIEVGAVRLFDRLGTGARLSDAVGFKGCREIEAPYADFLERYFGKPFLISGPGLPEPSTSPLEQKWAEWLSGFKPGSVIYCAFGSEWRLLQNQFEELLLGLELTGFPFLAALKAPFGFDSVEEAIPEGFMERVQGRGIVHEDGKFTKESVCKAVKTVMDDGSDVAKEVRANHLKLRNLLLAKDLENTYVDSFCHKLQQLLGMVEQIGTVMHSSCFSLLFLTKQRVPLVAGHALLLLY</sequence>
<dbReference type="STRING" id="157652.A0A371FND0"/>